<accession>A0AA37RYI3</accession>
<keyword evidence="3" id="KW-1185">Reference proteome</keyword>
<dbReference type="PANTHER" id="PTHR40590">
    <property type="entry name" value="CYTOPLASMIC PROTEIN-RELATED"/>
    <property type="match status" value="1"/>
</dbReference>
<dbReference type="EMBL" id="BSNC01000006">
    <property type="protein sequence ID" value="GLP97289.1"/>
    <property type="molecule type" value="Genomic_DNA"/>
</dbReference>
<evidence type="ECO:0000256" key="1">
    <source>
        <dbReference type="SAM" id="SignalP"/>
    </source>
</evidence>
<gene>
    <name evidence="2" type="primary">gumN</name>
    <name evidence="2" type="ORF">GCM10007895_25960</name>
</gene>
<reference evidence="2" key="2">
    <citation type="submission" date="2023-01" db="EMBL/GenBank/DDBJ databases">
        <title>Draft genome sequence of Paraferrimonas sedimenticola strain NBRC 101628.</title>
        <authorList>
            <person name="Sun Q."/>
            <person name="Mori K."/>
        </authorList>
    </citation>
    <scope>NUCLEOTIDE SEQUENCE</scope>
    <source>
        <strain evidence="2">NBRC 101628</strain>
    </source>
</reference>
<keyword evidence="1" id="KW-0732">Signal</keyword>
<evidence type="ECO:0000313" key="3">
    <source>
        <dbReference type="Proteomes" id="UP001161422"/>
    </source>
</evidence>
<dbReference type="CDD" id="cd14789">
    <property type="entry name" value="Tiki"/>
    <property type="match status" value="1"/>
</dbReference>
<comment type="caution">
    <text evidence="2">The sequence shown here is derived from an EMBL/GenBank/DDBJ whole genome shotgun (WGS) entry which is preliminary data.</text>
</comment>
<reference evidence="2" key="1">
    <citation type="journal article" date="2014" name="Int. J. Syst. Evol. Microbiol.">
        <title>Complete genome sequence of Corynebacterium casei LMG S-19264T (=DSM 44701T), isolated from a smear-ripened cheese.</title>
        <authorList>
            <consortium name="US DOE Joint Genome Institute (JGI-PGF)"/>
            <person name="Walter F."/>
            <person name="Albersmeier A."/>
            <person name="Kalinowski J."/>
            <person name="Ruckert C."/>
        </authorList>
    </citation>
    <scope>NUCLEOTIDE SEQUENCE</scope>
    <source>
        <strain evidence="2">NBRC 101628</strain>
    </source>
</reference>
<feature type="chain" id="PRO_5041213348" evidence="1">
    <location>
        <begin position="25"/>
        <end position="291"/>
    </location>
</feature>
<dbReference type="Pfam" id="PF01963">
    <property type="entry name" value="TraB_PrgY_gumN"/>
    <property type="match status" value="1"/>
</dbReference>
<dbReference type="PANTHER" id="PTHR40590:SF1">
    <property type="entry name" value="CYTOPLASMIC PROTEIN"/>
    <property type="match status" value="1"/>
</dbReference>
<name>A0AA37RYI3_9GAMM</name>
<dbReference type="InterPro" id="IPR002816">
    <property type="entry name" value="TraB/PrgY/GumN_fam"/>
</dbReference>
<proteinExistence type="predicted"/>
<organism evidence="2 3">
    <name type="scientific">Paraferrimonas sedimenticola</name>
    <dbReference type="NCBI Taxonomy" id="375674"/>
    <lineage>
        <taxon>Bacteria</taxon>
        <taxon>Pseudomonadati</taxon>
        <taxon>Pseudomonadota</taxon>
        <taxon>Gammaproteobacteria</taxon>
        <taxon>Alteromonadales</taxon>
        <taxon>Ferrimonadaceae</taxon>
        <taxon>Paraferrimonas</taxon>
    </lineage>
</organism>
<dbReference type="RefSeq" id="WP_095504858.1">
    <property type="nucleotide sequence ID" value="NZ_BSNC01000006.1"/>
</dbReference>
<dbReference type="AlphaFoldDB" id="A0AA37RYI3"/>
<feature type="signal peptide" evidence="1">
    <location>
        <begin position="1"/>
        <end position="24"/>
    </location>
</feature>
<protein>
    <submittedName>
        <fullName evidence="2">Protein GumN</fullName>
    </submittedName>
</protein>
<dbReference type="Proteomes" id="UP001161422">
    <property type="component" value="Unassembled WGS sequence"/>
</dbReference>
<sequence>MTRKMGVLLIGFLFSALASFSGVADTDAKPPFFEVTVNGKTTYLLGSVHVGRAQMYPLPSAVEAKLKSAEAIVLEVLIENADLPTLMQNYGMGKPQLPDDVAQKRQRFCEDYVRECASIDVLQPWMQASMITMLRFGELGLTPEYGVESYISNRYAQLPRYELESTELQFKMFSSLSAELQLLMLKDALEAQPAELSELLDAWGGGDPAALTELVKAGFGDNPELFEKIIVERNRDMVSALLQLLTSAKQNKLFVVVGAAHLVGPDSMPQMLSEKGAKVVDCFAQTCGVSW</sequence>
<evidence type="ECO:0000313" key="2">
    <source>
        <dbReference type="EMBL" id="GLP97289.1"/>
    </source>
</evidence>
<dbReference type="InterPro" id="IPR047111">
    <property type="entry name" value="YbaP-like"/>
</dbReference>